<dbReference type="EMBL" id="JADEZV010000001">
    <property type="protein sequence ID" value="MBE9390609.1"/>
    <property type="molecule type" value="Genomic_DNA"/>
</dbReference>
<reference evidence="2" key="3">
    <citation type="submission" date="2020-10" db="EMBL/GenBank/DDBJ databases">
        <title>Fervidococcus fontis strain 3639Fd - the first crenarchaeon capable of growth on lipids.</title>
        <authorList>
            <person name="Kochetkova T.V."/>
            <person name="Elcheninov A.G."/>
            <person name="Toschakov S.V."/>
            <person name="Kublanov I.V."/>
        </authorList>
    </citation>
    <scope>NUCLEOTIDE SEQUENCE</scope>
    <source>
        <strain evidence="2">3639Fd</strain>
    </source>
</reference>
<evidence type="ECO:0008006" key="5">
    <source>
        <dbReference type="Google" id="ProtNLM"/>
    </source>
</evidence>
<evidence type="ECO:0000313" key="3">
    <source>
        <dbReference type="EMBL" id="PMB75899.1"/>
    </source>
</evidence>
<dbReference type="Proteomes" id="UP000886076">
    <property type="component" value="Unassembled WGS sequence"/>
</dbReference>
<evidence type="ECO:0000313" key="4">
    <source>
        <dbReference type="Proteomes" id="UP000237153"/>
    </source>
</evidence>
<evidence type="ECO:0000313" key="1">
    <source>
        <dbReference type="EMBL" id="HEW63439.1"/>
    </source>
</evidence>
<evidence type="ECO:0000313" key="2">
    <source>
        <dbReference type="EMBL" id="MBE9390609.1"/>
    </source>
</evidence>
<organism evidence="3 4">
    <name type="scientific">Fervidicoccus fontis</name>
    <dbReference type="NCBI Taxonomy" id="683846"/>
    <lineage>
        <taxon>Archaea</taxon>
        <taxon>Thermoproteota</taxon>
        <taxon>Thermoprotei</taxon>
        <taxon>Fervidicoccales</taxon>
        <taxon>Fervidicoccaceae</taxon>
        <taxon>Fervidicoccus</taxon>
    </lineage>
</organism>
<dbReference type="AlphaFoldDB" id="A0A2J6N3K9"/>
<dbReference type="EMBL" id="DSFH01000001">
    <property type="protein sequence ID" value="HEW63439.1"/>
    <property type="molecule type" value="Genomic_DNA"/>
</dbReference>
<dbReference type="Proteomes" id="UP000652307">
    <property type="component" value="Unassembled WGS sequence"/>
</dbReference>
<reference evidence="3 4" key="1">
    <citation type="submission" date="2018-01" db="EMBL/GenBank/DDBJ databases">
        <title>Metagenomic assembled genomes from two thermal pools in the Uzon Caldera, Kamchatka, Russia.</title>
        <authorList>
            <person name="Wilkins L."/>
            <person name="Ettinger C."/>
        </authorList>
    </citation>
    <scope>NUCLEOTIDE SEQUENCE [LARGE SCALE GENOMIC DNA]</scope>
    <source>
        <strain evidence="3">ZAV-06</strain>
    </source>
</reference>
<dbReference type="InterPro" id="IPR027417">
    <property type="entry name" value="P-loop_NTPase"/>
</dbReference>
<dbReference type="RefSeq" id="WP_148683755.1">
    <property type="nucleotide sequence ID" value="NZ_DSFH01000001.1"/>
</dbReference>
<gene>
    <name evidence="3" type="ORF">C0188_01015</name>
    <name evidence="1" type="ORF">ENO39_00020</name>
    <name evidence="2" type="ORF">IOK49_00700</name>
</gene>
<protein>
    <recommendedName>
        <fullName evidence="5">DNA recombination and repair protein Rad51-like C-terminal domain-containing protein</fullName>
    </recommendedName>
</protein>
<reference evidence="1" key="2">
    <citation type="journal article" date="2020" name="mSystems">
        <title>Genome- and Community-Level Interaction Insights into Carbon Utilization and Element Cycling Functions of Hydrothermarchaeota in Hydrothermal Sediment.</title>
        <authorList>
            <person name="Zhou Z."/>
            <person name="Liu Y."/>
            <person name="Xu W."/>
            <person name="Pan J."/>
            <person name="Luo Z.H."/>
            <person name="Li M."/>
        </authorList>
    </citation>
    <scope>NUCLEOTIDE SEQUENCE [LARGE SCALE GENOMIC DNA]</scope>
    <source>
        <strain evidence="1">SpSt-1261</strain>
    </source>
</reference>
<dbReference type="Gene3D" id="3.40.50.300">
    <property type="entry name" value="P-loop containing nucleotide triphosphate hydrolases"/>
    <property type="match status" value="1"/>
</dbReference>
<dbReference type="SUPFAM" id="SSF52540">
    <property type="entry name" value="P-loop containing nucleoside triphosphate hydrolases"/>
    <property type="match status" value="1"/>
</dbReference>
<sequence>MKSFSIQVSSKDSRSYDVKQCEKSGIEGIDELVGCIPKGIIAEFYGDFQLVLQTSYKVIANFHCIDGTAVGIMQNELINYDFYMLRMYARSFGCNTNDMLVSRAFRLEDAINMLKSASNIDAENIAIIDPYIHSPSEPRNYWKLARLIAMMRALSAEGKRVLLFNRVSKFGRFLPEGGNLSHHSAYMIVRLEIVDRRSYRATLIKHPSRPEKSLVRSINEILSVRDKWEGQLPLLEWL</sequence>
<comment type="caution">
    <text evidence="3">The sequence shown here is derived from an EMBL/GenBank/DDBJ whole genome shotgun (WGS) entry which is preliminary data.</text>
</comment>
<dbReference type="Proteomes" id="UP000237153">
    <property type="component" value="Unassembled WGS sequence"/>
</dbReference>
<proteinExistence type="predicted"/>
<dbReference type="EMBL" id="PNIM01000004">
    <property type="protein sequence ID" value="PMB75899.1"/>
    <property type="molecule type" value="Genomic_DNA"/>
</dbReference>
<name>A0A2J6N3K9_9CREN</name>
<dbReference type="GeneID" id="12450343"/>
<accession>A0A2J6N3K9</accession>